<dbReference type="EMBL" id="CP021111">
    <property type="protein sequence ID" value="ARP93765.1"/>
    <property type="molecule type" value="Genomic_DNA"/>
</dbReference>
<dbReference type="STRING" id="463040.CAL15_04835"/>
<organism evidence="2 3">
    <name type="scientific">Bordetella genomosp. 13</name>
    <dbReference type="NCBI Taxonomy" id="463040"/>
    <lineage>
        <taxon>Bacteria</taxon>
        <taxon>Pseudomonadati</taxon>
        <taxon>Pseudomonadota</taxon>
        <taxon>Betaproteobacteria</taxon>
        <taxon>Burkholderiales</taxon>
        <taxon>Alcaligenaceae</taxon>
        <taxon>Bordetella</taxon>
    </lineage>
</organism>
<sequence length="280" mass="30452">MPCGRAGLAYGWNCPSLHSSSTGVAGSGSTARTRRPRTGLPGPKLATSDACLPASASGSFAEMVMDDRKTRPAGGDASTFWVQWTSLRPTQGAIGYVQVQAKTAKYLALAPDERRAFIEEQAIKVVRGPSAALHVIDHHHWARTWFDLGMPEAPVTVAEDYSGLDETQFMQKMTERGWFHPFDPDGREYPVSELPGSIEAMPDDVYQSVAAFVRMAGVFENLGEFNAKFAWADFLRQRVPRRPPTVDGFALMLAEAFAAARSPEARDLPGYKEEPGAGAS</sequence>
<dbReference type="InterPro" id="IPR014956">
    <property type="entry name" value="ParBc_2"/>
</dbReference>
<gene>
    <name evidence="2" type="ORF">CAL15_04835</name>
</gene>
<dbReference type="KEGG" id="bgm:CAL15_04835"/>
<dbReference type="AlphaFoldDB" id="A0A1W6Z950"/>
<evidence type="ECO:0008006" key="4">
    <source>
        <dbReference type="Google" id="ProtNLM"/>
    </source>
</evidence>
<dbReference type="SUPFAM" id="SSF110849">
    <property type="entry name" value="ParB/Sulfiredoxin"/>
    <property type="match status" value="1"/>
</dbReference>
<dbReference type="Proteomes" id="UP000194161">
    <property type="component" value="Chromosome"/>
</dbReference>
<dbReference type="InterPro" id="IPR036086">
    <property type="entry name" value="ParB/Sulfiredoxin_sf"/>
</dbReference>
<keyword evidence="3" id="KW-1185">Reference proteome</keyword>
<proteinExistence type="predicted"/>
<evidence type="ECO:0000256" key="1">
    <source>
        <dbReference type="SAM" id="MobiDB-lite"/>
    </source>
</evidence>
<dbReference type="Pfam" id="PF08857">
    <property type="entry name" value="ParBc_2"/>
    <property type="match status" value="1"/>
</dbReference>
<feature type="compositionally biased region" description="Low complexity" evidence="1">
    <location>
        <begin position="19"/>
        <end position="31"/>
    </location>
</feature>
<evidence type="ECO:0000313" key="2">
    <source>
        <dbReference type="EMBL" id="ARP93765.1"/>
    </source>
</evidence>
<protein>
    <recommendedName>
        <fullName evidence="4">Chromosome partitioning protein ParB</fullName>
    </recommendedName>
</protein>
<name>A0A1W6Z950_9BORD</name>
<dbReference type="Gene3D" id="1.10.8.10">
    <property type="entry name" value="DNA helicase RuvA subunit, C-terminal domain"/>
    <property type="match status" value="1"/>
</dbReference>
<reference evidence="2 3" key="1">
    <citation type="submission" date="2017-05" db="EMBL/GenBank/DDBJ databases">
        <title>Complete and WGS of Bordetella genogroups.</title>
        <authorList>
            <person name="Spilker T."/>
            <person name="LiPuma J."/>
        </authorList>
    </citation>
    <scope>NUCLEOTIDE SEQUENCE [LARGE SCALE GENOMIC DNA]</scope>
    <source>
        <strain evidence="2 3">AU7206</strain>
    </source>
</reference>
<evidence type="ECO:0000313" key="3">
    <source>
        <dbReference type="Proteomes" id="UP000194161"/>
    </source>
</evidence>
<accession>A0A1W6Z950</accession>
<dbReference type="Gene3D" id="3.90.1530.10">
    <property type="entry name" value="Conserved hypothetical protein from pyrococcus furiosus pfu- 392566-001, ParB domain"/>
    <property type="match status" value="1"/>
</dbReference>
<dbReference type="CDD" id="cd16390">
    <property type="entry name" value="ParB_N_Srx_like"/>
    <property type="match status" value="1"/>
</dbReference>
<feature type="region of interest" description="Disordered" evidence="1">
    <location>
        <begin position="19"/>
        <end position="46"/>
    </location>
</feature>